<dbReference type="GO" id="GO:0052856">
    <property type="term" value="F:NAD(P)HX epimerase activity"/>
    <property type="evidence" value="ECO:0007669"/>
    <property type="project" value="UniProtKB-EC"/>
</dbReference>
<keyword evidence="16" id="KW-1185">Reference proteome</keyword>
<keyword evidence="12" id="KW-0630">Potassium</keyword>
<feature type="binding site" evidence="11">
    <location>
        <position position="548"/>
    </location>
    <ligand>
        <name>(6S)-NADPHX</name>
        <dbReference type="ChEBI" id="CHEBI:64076"/>
    </ligand>
</feature>
<comment type="similarity">
    <text evidence="1">In the N-terminal section; belongs to the NnrE/AIBP family.</text>
</comment>
<dbReference type="PROSITE" id="PS01050">
    <property type="entry name" value="YJEF_C_2"/>
    <property type="match status" value="1"/>
</dbReference>
<dbReference type="NCBIfam" id="TIGR00197">
    <property type="entry name" value="yjeF_nterm"/>
    <property type="match status" value="1"/>
</dbReference>
<evidence type="ECO:0000259" key="13">
    <source>
        <dbReference type="PROSITE" id="PS51383"/>
    </source>
</evidence>
<keyword evidence="3 11" id="KW-0547">Nucleotide-binding</keyword>
<dbReference type="PANTHER" id="PTHR12592">
    <property type="entry name" value="ATP-DEPENDENT (S)-NAD(P)H-HYDRATE DEHYDRATASE FAMILY MEMBER"/>
    <property type="match status" value="1"/>
</dbReference>
<comment type="catalytic activity">
    <reaction evidence="10 11">
        <text>(6S)-NADPHX + ADP = AMP + phosphate + NADPH + H(+)</text>
        <dbReference type="Rhea" id="RHEA:32235"/>
        <dbReference type="ChEBI" id="CHEBI:15378"/>
        <dbReference type="ChEBI" id="CHEBI:43474"/>
        <dbReference type="ChEBI" id="CHEBI:57783"/>
        <dbReference type="ChEBI" id="CHEBI:64076"/>
        <dbReference type="ChEBI" id="CHEBI:456215"/>
        <dbReference type="ChEBI" id="CHEBI:456216"/>
        <dbReference type="EC" id="4.2.1.136"/>
    </reaction>
</comment>
<evidence type="ECO:0000259" key="14">
    <source>
        <dbReference type="PROSITE" id="PS51385"/>
    </source>
</evidence>
<feature type="binding site" evidence="12">
    <location>
        <begin position="62"/>
        <end position="66"/>
    </location>
    <ligand>
        <name>(6S)-NADPHX</name>
        <dbReference type="ChEBI" id="CHEBI:64076"/>
    </ligand>
</feature>
<keyword evidence="4 11" id="KW-0067">ATP-binding</keyword>
<evidence type="ECO:0000256" key="6">
    <source>
        <dbReference type="ARBA" id="ARBA00023027"/>
    </source>
</evidence>
<dbReference type="EMBL" id="JAPDOG010000009">
    <property type="protein sequence ID" value="MCW3782192.1"/>
    <property type="molecule type" value="Genomic_DNA"/>
</dbReference>
<comment type="caution">
    <text evidence="15">The sequence shown here is derived from an EMBL/GenBank/DDBJ whole genome shotgun (WGS) entry which is preliminary data.</text>
</comment>
<feature type="binding site" evidence="11">
    <location>
        <position position="313"/>
    </location>
    <ligand>
        <name>(6S)-NADPHX</name>
        <dbReference type="ChEBI" id="CHEBI:64076"/>
    </ligand>
</feature>
<evidence type="ECO:0000256" key="4">
    <source>
        <dbReference type="ARBA" id="ARBA00022840"/>
    </source>
</evidence>
<keyword evidence="12" id="KW-0479">Metal-binding</keyword>
<feature type="binding site" evidence="12">
    <location>
        <position position="171"/>
    </location>
    <ligand>
        <name>(6S)-NADPHX</name>
        <dbReference type="ChEBI" id="CHEBI:64076"/>
    </ligand>
</feature>
<dbReference type="EC" id="5.1.99.6" evidence="12"/>
<evidence type="ECO:0000256" key="3">
    <source>
        <dbReference type="ARBA" id="ARBA00022741"/>
    </source>
</evidence>
<accession>A0ABT3J3B7</accession>
<evidence type="ECO:0000313" key="16">
    <source>
        <dbReference type="Proteomes" id="UP001207582"/>
    </source>
</evidence>
<sequence length="604" mass="63844">MTELLTAAQMRAIEQAAIASGEVTGLELMERAGRGVVEAIFEEWPELAKTSHRAVVLCGPGNNGGDGFVVARRLLDKGWEVEVYLYGDPAKLPPDARRNYDVWVSMGEVLNLKSDAVAAGARPVLLVDAMFGTGLRRAIPLDLAEAHHAIEKRAVGERHPWLVPFHRVAVDCPSGLDCDSGKFLIPPPPAVDEDDEDAEKWSEWWLNDASKRLLRTNLTVTFHRRKIGHSLSDVCGPVRVVDIGLGREDRHPSHLMLPRSSDQVIALDFDRPAGHRRVVWPASELFKRTFMARHKYDYGHALVLSGGTGRGGAARLAVRGALRIGAGLVTVGCPPEALTENAARLDAVMLKPVADADAFGVVLEDERINALCLGPGLGTGAREVALVAAALGVGAHVPPPPSPPHEGEGSCGEAGGATGVEALPLPLVGRGEGRGAARAVVLDADALTILACEPGLFAALHDRCVLTPHAGEFARLFPDIAEKLAEPATKGPAYSKVDATREAAARAGCVVLFKGPDTVIADPSGRCSINSAHYDRAAPWLATAGSGDVLAGFIAGLLARGLAPMPAAEAAAWLHVECARKFGPGLIAEDLPEELPAVFRDLGL</sequence>
<comment type="function">
    <text evidence="8">Bifunctional enzyme that catalyzes the epimerization of the S- and R-forms of NAD(P)HX and the dehydration of the S-form of NAD(P)HX at the expense of ADP, which is converted to AMP. This allows the repair of both epimers of NAD(P)HX, a damaged form of NAD(P)H that is a result of enzymatic or heat-dependent hydration.</text>
</comment>
<name>A0ABT3J3B7_9RHOB</name>
<evidence type="ECO:0000256" key="1">
    <source>
        <dbReference type="ARBA" id="ARBA00006001"/>
    </source>
</evidence>
<feature type="binding site" evidence="12">
    <location>
        <begin position="132"/>
        <end position="138"/>
    </location>
    <ligand>
        <name>(6S)-NADPHX</name>
        <dbReference type="ChEBI" id="CHEBI:64076"/>
    </ligand>
</feature>
<dbReference type="InterPro" id="IPR036652">
    <property type="entry name" value="YjeF_N_dom_sf"/>
</dbReference>
<dbReference type="CDD" id="cd01171">
    <property type="entry name" value="YXKO-related"/>
    <property type="match status" value="1"/>
</dbReference>
<comment type="catalytic activity">
    <reaction evidence="12">
        <text>(6R)-NADPHX = (6S)-NADPHX</text>
        <dbReference type="Rhea" id="RHEA:32227"/>
        <dbReference type="ChEBI" id="CHEBI:64076"/>
        <dbReference type="ChEBI" id="CHEBI:64077"/>
        <dbReference type="EC" id="5.1.99.6"/>
    </reaction>
</comment>
<evidence type="ECO:0000256" key="10">
    <source>
        <dbReference type="ARBA" id="ARBA00049209"/>
    </source>
</evidence>
<feature type="binding site" evidence="12">
    <location>
        <position position="63"/>
    </location>
    <ligand>
        <name>K(+)</name>
        <dbReference type="ChEBI" id="CHEBI:29103"/>
    </ligand>
</feature>
<dbReference type="RefSeq" id="WP_264772034.1">
    <property type="nucleotide sequence ID" value="NZ_JAPDOG010000009.1"/>
</dbReference>
<comment type="function">
    <text evidence="12">Catalyzes the epimerization of the S- and R-forms of NAD(P)HX, a damaged form of NAD(P)H that is a result of enzymatic or heat-dependent hydration. This is a prerequisite for the S-specific NAD(P)H-hydrate dehydratase to allow the repair of both epimers of NAD(P)HX.</text>
</comment>
<evidence type="ECO:0000256" key="12">
    <source>
        <dbReference type="HAMAP-Rule" id="MF_01966"/>
    </source>
</evidence>
<feature type="binding site" evidence="11">
    <location>
        <position position="547"/>
    </location>
    <ligand>
        <name>AMP</name>
        <dbReference type="ChEBI" id="CHEBI:456215"/>
    </ligand>
</feature>
<dbReference type="InterPro" id="IPR029056">
    <property type="entry name" value="Ribokinase-like"/>
</dbReference>
<evidence type="ECO:0000256" key="2">
    <source>
        <dbReference type="ARBA" id="ARBA00009524"/>
    </source>
</evidence>
<dbReference type="HAMAP" id="MF_01966">
    <property type="entry name" value="NADHX_epimerase"/>
    <property type="match status" value="1"/>
</dbReference>
<evidence type="ECO:0000313" key="15">
    <source>
        <dbReference type="EMBL" id="MCW3782192.1"/>
    </source>
</evidence>
<comment type="cofactor">
    <cofactor evidence="12">
        <name>K(+)</name>
        <dbReference type="ChEBI" id="CHEBI:29103"/>
    </cofactor>
    <text evidence="12">Binds 1 potassium ion per subunit.</text>
</comment>
<comment type="caution">
    <text evidence="12">Lacks conserved residue(s) required for the propagation of feature annotation.</text>
</comment>
<dbReference type="PROSITE" id="PS51383">
    <property type="entry name" value="YJEF_C_3"/>
    <property type="match status" value="1"/>
</dbReference>
<feature type="domain" description="YjeF C-terminal" evidence="13">
    <location>
        <begin position="278"/>
        <end position="602"/>
    </location>
</feature>
<comment type="similarity">
    <text evidence="12">Belongs to the NnrE/AIBP family.</text>
</comment>
<keyword evidence="6 11" id="KW-0520">NAD</keyword>
<dbReference type="HAMAP" id="MF_01965">
    <property type="entry name" value="NADHX_dehydratase"/>
    <property type="match status" value="1"/>
</dbReference>
<feature type="binding site" evidence="11">
    <location>
        <position position="469"/>
    </location>
    <ligand>
        <name>(6S)-NADPHX</name>
        <dbReference type="ChEBI" id="CHEBI:64076"/>
    </ligand>
</feature>
<comment type="similarity">
    <text evidence="11">Belongs to the NnrD/CARKD family.</text>
</comment>
<dbReference type="Pfam" id="PF03853">
    <property type="entry name" value="YjeF_N"/>
    <property type="match status" value="1"/>
</dbReference>
<keyword evidence="7 11" id="KW-0456">Lyase</keyword>
<evidence type="ECO:0000256" key="7">
    <source>
        <dbReference type="ARBA" id="ARBA00023239"/>
    </source>
</evidence>
<reference evidence="15 16" key="1">
    <citation type="submission" date="2022-10" db="EMBL/GenBank/DDBJ databases">
        <title>Defluviimonas sp. CAU 1641 isolated from mud.</title>
        <authorList>
            <person name="Kim W."/>
        </authorList>
    </citation>
    <scope>NUCLEOTIDE SEQUENCE [LARGE SCALE GENOMIC DNA]</scope>
    <source>
        <strain evidence="15 16">CAU 1641</strain>
    </source>
</reference>
<dbReference type="SUPFAM" id="SSF64153">
    <property type="entry name" value="YjeF N-terminal domain-like"/>
    <property type="match status" value="1"/>
</dbReference>
<comment type="function">
    <text evidence="11">Catalyzes the dehydration of the S-form of NAD(P)HX at the expense of ADP, which is converted to AMP. Together with NAD(P)HX epimerase, which catalyzes the epimerization of the S- and R-forms, the enzyme allows the repair of both epimers of NAD(P)HX, a damaged form of NAD(P)H that is a result of enzymatic or heat-dependent hydration.</text>
</comment>
<dbReference type="InterPro" id="IPR000631">
    <property type="entry name" value="CARKD"/>
</dbReference>
<proteinExistence type="inferred from homology"/>
<evidence type="ECO:0000256" key="8">
    <source>
        <dbReference type="ARBA" id="ARBA00025153"/>
    </source>
</evidence>
<comment type="similarity">
    <text evidence="2">In the C-terminal section; belongs to the NnrD/CARKD family.</text>
</comment>
<feature type="binding site" evidence="12">
    <location>
        <position position="174"/>
    </location>
    <ligand>
        <name>K(+)</name>
        <dbReference type="ChEBI" id="CHEBI:29103"/>
    </ligand>
</feature>
<dbReference type="Proteomes" id="UP001207582">
    <property type="component" value="Unassembled WGS sequence"/>
</dbReference>
<dbReference type="PANTHER" id="PTHR12592:SF0">
    <property type="entry name" value="ATP-DEPENDENT (S)-NAD(P)H-HYDRATE DEHYDRATASE"/>
    <property type="match status" value="1"/>
</dbReference>
<dbReference type="Gene3D" id="3.40.50.10260">
    <property type="entry name" value="YjeF N-terminal domain"/>
    <property type="match status" value="1"/>
</dbReference>
<gene>
    <name evidence="11" type="primary">nnrD</name>
    <name evidence="12" type="synonym">nnrE</name>
    <name evidence="15" type="ORF">OM960_11380</name>
</gene>
<comment type="subunit">
    <text evidence="11">Homotetramer.</text>
</comment>
<dbReference type="Pfam" id="PF01256">
    <property type="entry name" value="Carb_kinase"/>
    <property type="match status" value="2"/>
</dbReference>
<keyword evidence="5 11" id="KW-0521">NADP</keyword>
<feature type="binding site" evidence="11">
    <location>
        <position position="376"/>
    </location>
    <ligand>
        <name>(6S)-NADPHX</name>
        <dbReference type="ChEBI" id="CHEBI:64076"/>
    </ligand>
</feature>
<feature type="binding site" evidence="12">
    <location>
        <position position="128"/>
    </location>
    <ligand>
        <name>K(+)</name>
        <dbReference type="ChEBI" id="CHEBI:29103"/>
    </ligand>
</feature>
<dbReference type="InterPro" id="IPR017953">
    <property type="entry name" value="Carbohydrate_kinase_pred_CS"/>
</dbReference>
<feature type="binding site" evidence="11">
    <location>
        <begin position="514"/>
        <end position="518"/>
    </location>
    <ligand>
        <name>AMP</name>
        <dbReference type="ChEBI" id="CHEBI:456215"/>
    </ligand>
</feature>
<evidence type="ECO:0000256" key="5">
    <source>
        <dbReference type="ARBA" id="ARBA00022857"/>
    </source>
</evidence>
<evidence type="ECO:0000256" key="9">
    <source>
        <dbReference type="ARBA" id="ARBA00048238"/>
    </source>
</evidence>
<organism evidence="15 16">
    <name type="scientific">Defluviimonas salinarum</name>
    <dbReference type="NCBI Taxonomy" id="2992147"/>
    <lineage>
        <taxon>Bacteria</taxon>
        <taxon>Pseudomonadati</taxon>
        <taxon>Pseudomonadota</taxon>
        <taxon>Alphaproteobacteria</taxon>
        <taxon>Rhodobacterales</taxon>
        <taxon>Paracoccaceae</taxon>
        <taxon>Albidovulum</taxon>
    </lineage>
</organism>
<dbReference type="Gene3D" id="3.40.1190.20">
    <property type="match status" value="1"/>
</dbReference>
<keyword evidence="12 15" id="KW-0413">Isomerase</keyword>
<dbReference type="InterPro" id="IPR004443">
    <property type="entry name" value="YjeF_N_dom"/>
</dbReference>
<dbReference type="PROSITE" id="PS51385">
    <property type="entry name" value="YJEF_N"/>
    <property type="match status" value="1"/>
</dbReference>
<feature type="domain" description="YjeF N-terminal" evidence="14">
    <location>
        <begin position="10"/>
        <end position="251"/>
    </location>
</feature>
<dbReference type="SUPFAM" id="SSF53613">
    <property type="entry name" value="Ribokinase-like"/>
    <property type="match status" value="2"/>
</dbReference>
<comment type="cofactor">
    <cofactor evidence="11">
        <name>Mg(2+)</name>
        <dbReference type="ChEBI" id="CHEBI:18420"/>
    </cofactor>
</comment>
<dbReference type="EC" id="4.2.1.136" evidence="11"/>
<evidence type="ECO:0000256" key="11">
    <source>
        <dbReference type="HAMAP-Rule" id="MF_01965"/>
    </source>
</evidence>
<protein>
    <recommendedName>
        <fullName evidence="11 12">Multifunctional fusion protein</fullName>
    </recommendedName>
    <domain>
        <recommendedName>
            <fullName evidence="11">ADP-dependent (S)-NAD(P)H-hydrate dehydratase</fullName>
            <ecNumber evidence="11">4.2.1.136</ecNumber>
        </recommendedName>
        <alternativeName>
            <fullName evidence="11">ADP-dependent NAD(P)HX dehydratase</fullName>
        </alternativeName>
    </domain>
    <domain>
        <recommendedName>
            <fullName evidence="12">NAD(P)H-hydrate epimerase</fullName>
            <ecNumber evidence="12">5.1.99.6</ecNumber>
        </recommendedName>
        <alternativeName>
            <fullName evidence="12">NAD(P)HX epimerase</fullName>
        </alternativeName>
    </domain>
</protein>
<comment type="catalytic activity">
    <reaction evidence="9 11">
        <text>(6S)-NADHX + ADP = AMP + phosphate + NADH + H(+)</text>
        <dbReference type="Rhea" id="RHEA:32223"/>
        <dbReference type="ChEBI" id="CHEBI:15378"/>
        <dbReference type="ChEBI" id="CHEBI:43474"/>
        <dbReference type="ChEBI" id="CHEBI:57945"/>
        <dbReference type="ChEBI" id="CHEBI:64074"/>
        <dbReference type="ChEBI" id="CHEBI:456215"/>
        <dbReference type="ChEBI" id="CHEBI:456216"/>
        <dbReference type="EC" id="4.2.1.136"/>
    </reaction>
</comment>
<comment type="catalytic activity">
    <reaction evidence="12">
        <text>(6R)-NADHX = (6S)-NADHX</text>
        <dbReference type="Rhea" id="RHEA:32215"/>
        <dbReference type="ChEBI" id="CHEBI:64074"/>
        <dbReference type="ChEBI" id="CHEBI:64075"/>
        <dbReference type="EC" id="5.1.99.6"/>
    </reaction>
</comment>